<keyword evidence="4" id="KW-1185">Reference proteome</keyword>
<keyword evidence="1" id="KW-1133">Transmembrane helix</keyword>
<dbReference type="InterPro" id="IPR009936">
    <property type="entry name" value="DUF1468"/>
</dbReference>
<proteinExistence type="predicted"/>
<feature type="transmembrane region" description="Helical" evidence="1">
    <location>
        <begin position="119"/>
        <end position="137"/>
    </location>
</feature>
<dbReference type="EMBL" id="JABFDB010000033">
    <property type="protein sequence ID" value="NYZ23961.1"/>
    <property type="molecule type" value="Genomic_DNA"/>
</dbReference>
<reference evidence="3 4" key="1">
    <citation type="submission" date="2020-05" db="EMBL/GenBank/DDBJ databases">
        <title>Azospirillum oleiclasticum sp. nov, a nitrogen-fixing and heavy crude oil-emulsifying bacterium isolated from the crude oil of Yumen Oilfield.</title>
        <authorList>
            <person name="Wu D."/>
            <person name="Cai M."/>
            <person name="Zhang X."/>
        </authorList>
    </citation>
    <scope>NUCLEOTIDE SEQUENCE [LARGE SCALE GENOMIC DNA]</scope>
    <source>
        <strain evidence="3 4">ROY-1-1-2</strain>
    </source>
</reference>
<sequence length="154" mass="16444">MPSQGALSALVAGVLLAAAAVFGWDTFRDSYHLSRAVQGVGPAFFPRLVLIGMAGLAVVVIVQELRRRSAPLSGEGAARAAAATALTVLYGIGVATVGFLLSSIAFIALMPVLLGYRRWPVLAVLSVVYAVAVWWMFERFLLIILPHSPWFATF</sequence>
<dbReference type="RefSeq" id="WP_180285742.1">
    <property type="nucleotide sequence ID" value="NZ_JABFDB010000033.1"/>
</dbReference>
<accession>A0ABX2TKW9</accession>
<organism evidence="3 4">
    <name type="scientific">Azospirillum oleiclasticum</name>
    <dbReference type="NCBI Taxonomy" id="2735135"/>
    <lineage>
        <taxon>Bacteria</taxon>
        <taxon>Pseudomonadati</taxon>
        <taxon>Pseudomonadota</taxon>
        <taxon>Alphaproteobacteria</taxon>
        <taxon>Rhodospirillales</taxon>
        <taxon>Azospirillaceae</taxon>
        <taxon>Azospirillum</taxon>
    </lineage>
</organism>
<feature type="transmembrane region" description="Helical" evidence="1">
    <location>
        <begin position="44"/>
        <end position="62"/>
    </location>
</feature>
<feature type="domain" description="DUF1468" evidence="2">
    <location>
        <begin position="11"/>
        <end position="146"/>
    </location>
</feature>
<dbReference type="Proteomes" id="UP000584642">
    <property type="component" value="Unassembled WGS sequence"/>
</dbReference>
<name>A0ABX2TKW9_9PROT</name>
<evidence type="ECO:0000256" key="1">
    <source>
        <dbReference type="SAM" id="Phobius"/>
    </source>
</evidence>
<evidence type="ECO:0000313" key="3">
    <source>
        <dbReference type="EMBL" id="NYZ23961.1"/>
    </source>
</evidence>
<keyword evidence="1" id="KW-0472">Membrane</keyword>
<keyword evidence="1" id="KW-0812">Transmembrane</keyword>
<feature type="transmembrane region" description="Helical" evidence="1">
    <location>
        <begin position="83"/>
        <end position="113"/>
    </location>
</feature>
<dbReference type="Pfam" id="PF07331">
    <property type="entry name" value="TctB"/>
    <property type="match status" value="1"/>
</dbReference>
<comment type="caution">
    <text evidence="3">The sequence shown here is derived from an EMBL/GenBank/DDBJ whole genome shotgun (WGS) entry which is preliminary data.</text>
</comment>
<evidence type="ECO:0000313" key="4">
    <source>
        <dbReference type="Proteomes" id="UP000584642"/>
    </source>
</evidence>
<evidence type="ECO:0000259" key="2">
    <source>
        <dbReference type="Pfam" id="PF07331"/>
    </source>
</evidence>
<gene>
    <name evidence="3" type="ORF">HND93_30025</name>
</gene>
<protein>
    <submittedName>
        <fullName evidence="3">Tripartite tricarboxylate transporter TctB family protein</fullName>
    </submittedName>
</protein>